<reference evidence="1 2" key="1">
    <citation type="journal article" date="2021" name="Elife">
        <title>Chloroplast acquisition without the gene transfer in kleptoplastic sea slugs, Plakobranchus ocellatus.</title>
        <authorList>
            <person name="Maeda T."/>
            <person name="Takahashi S."/>
            <person name="Yoshida T."/>
            <person name="Shimamura S."/>
            <person name="Takaki Y."/>
            <person name="Nagai Y."/>
            <person name="Toyoda A."/>
            <person name="Suzuki Y."/>
            <person name="Arimoto A."/>
            <person name="Ishii H."/>
            <person name="Satoh N."/>
            <person name="Nishiyama T."/>
            <person name="Hasebe M."/>
            <person name="Maruyama T."/>
            <person name="Minagawa J."/>
            <person name="Obokata J."/>
            <person name="Shigenobu S."/>
        </authorList>
    </citation>
    <scope>NUCLEOTIDE SEQUENCE [LARGE SCALE GENOMIC DNA]</scope>
</reference>
<feature type="non-terminal residue" evidence="1">
    <location>
        <position position="64"/>
    </location>
</feature>
<name>A0AAV3Z725_9GAST</name>
<dbReference type="EMBL" id="BLXT01002074">
    <property type="protein sequence ID" value="GFN90929.1"/>
    <property type="molecule type" value="Genomic_DNA"/>
</dbReference>
<evidence type="ECO:0000313" key="2">
    <source>
        <dbReference type="Proteomes" id="UP000735302"/>
    </source>
</evidence>
<organism evidence="1 2">
    <name type="scientific">Plakobranchus ocellatus</name>
    <dbReference type="NCBI Taxonomy" id="259542"/>
    <lineage>
        <taxon>Eukaryota</taxon>
        <taxon>Metazoa</taxon>
        <taxon>Spiralia</taxon>
        <taxon>Lophotrochozoa</taxon>
        <taxon>Mollusca</taxon>
        <taxon>Gastropoda</taxon>
        <taxon>Heterobranchia</taxon>
        <taxon>Euthyneura</taxon>
        <taxon>Panpulmonata</taxon>
        <taxon>Sacoglossa</taxon>
        <taxon>Placobranchoidea</taxon>
        <taxon>Plakobranchidae</taxon>
        <taxon>Plakobranchus</taxon>
    </lineage>
</organism>
<proteinExistence type="predicted"/>
<evidence type="ECO:0000313" key="1">
    <source>
        <dbReference type="EMBL" id="GFN90929.1"/>
    </source>
</evidence>
<comment type="caution">
    <text evidence="1">The sequence shown here is derived from an EMBL/GenBank/DDBJ whole genome shotgun (WGS) entry which is preliminary data.</text>
</comment>
<keyword evidence="2" id="KW-1185">Reference proteome</keyword>
<protein>
    <submittedName>
        <fullName evidence="1">Uncharacterized protein</fullName>
    </submittedName>
</protein>
<gene>
    <name evidence="1" type="ORF">PoB_001743500</name>
</gene>
<dbReference type="Proteomes" id="UP000735302">
    <property type="component" value="Unassembled WGS sequence"/>
</dbReference>
<accession>A0AAV3Z725</accession>
<sequence>MPLLKRTRFLDILIHRQRYQNFSVWGPQSSQQHHPEQSALYNSQHHPKIVLLKEQHHPLLILYN</sequence>
<dbReference type="AlphaFoldDB" id="A0AAV3Z725"/>